<reference evidence="11" key="3">
    <citation type="submission" date="2025-08" db="UniProtKB">
        <authorList>
            <consortium name="Ensembl"/>
        </authorList>
    </citation>
    <scope>IDENTIFICATION</scope>
</reference>
<dbReference type="GO" id="GO:1990166">
    <property type="term" value="P:protein localization to site of double-strand break"/>
    <property type="evidence" value="ECO:0007669"/>
    <property type="project" value="Ensembl"/>
</dbReference>
<dbReference type="PANTHER" id="PTHR46677:SF1">
    <property type="entry name" value="SMC5-SMC6 COMPLEX LOCALIZATION FACTOR PROTEIN 1"/>
    <property type="match status" value="1"/>
</dbReference>
<dbReference type="GO" id="GO:2000781">
    <property type="term" value="P:positive regulation of double-strand break repair"/>
    <property type="evidence" value="ECO:0007669"/>
    <property type="project" value="Ensembl"/>
</dbReference>
<dbReference type="GO" id="GO:0031334">
    <property type="term" value="P:positive regulation of protein-containing complex assembly"/>
    <property type="evidence" value="ECO:0007669"/>
    <property type="project" value="Ensembl"/>
</dbReference>
<comment type="subcellular location">
    <subcellularLocation>
        <location evidence="2">Cytoplasm</location>
        <location evidence="2">Cytoskeleton</location>
        <location evidence="2">Microtubule organizing center</location>
        <location evidence="2">Centrosome</location>
    </subcellularLocation>
    <subcellularLocation>
        <location evidence="1">Nucleus</location>
    </subcellularLocation>
</comment>
<dbReference type="Proteomes" id="UP000007267">
    <property type="component" value="Unassembled WGS sequence"/>
</dbReference>
<dbReference type="AlphaFoldDB" id="K7G028"/>
<feature type="repeat" description="ANK" evidence="9">
    <location>
        <begin position="877"/>
        <end position="909"/>
    </location>
</feature>
<dbReference type="GO" id="GO:0005654">
    <property type="term" value="C:nucleoplasm"/>
    <property type="evidence" value="ECO:0007669"/>
    <property type="project" value="Ensembl"/>
</dbReference>
<evidence type="ECO:0000256" key="2">
    <source>
        <dbReference type="ARBA" id="ARBA00004300"/>
    </source>
</evidence>
<evidence type="ECO:0000256" key="3">
    <source>
        <dbReference type="ARBA" id="ARBA00022490"/>
    </source>
</evidence>
<keyword evidence="5" id="KW-0227">DNA damage</keyword>
<reference evidence="12" key="1">
    <citation type="submission" date="2011-10" db="EMBL/GenBank/DDBJ databases">
        <authorList>
            <consortium name="Soft-shell Turtle Genome Consortium"/>
        </authorList>
    </citation>
    <scope>NUCLEOTIDE SEQUENCE [LARGE SCALE GENOMIC DNA]</scope>
    <source>
        <strain evidence="12">Daiwa-1</strain>
    </source>
</reference>
<dbReference type="EMBL" id="AGCU01056063">
    <property type="status" value="NOT_ANNOTATED_CDS"/>
    <property type="molecule type" value="Genomic_DNA"/>
</dbReference>
<dbReference type="GO" id="GO:0034184">
    <property type="term" value="P:positive regulation of maintenance of mitotic sister chromatid cohesion"/>
    <property type="evidence" value="ECO:0007669"/>
    <property type="project" value="Ensembl"/>
</dbReference>
<sequence length="1062" mass="121857">MASTVQKWRIQLTGFKKQEKEALVKLLLTLDCVFLDTEQYRNCTHLIAKQLSKSEKFLAACAAGKWILTKDYIINSAESGRWLDETTYEWGYKIEKDSHYSPQMQSAPKRWREELTCSGALGAFHRWKVVLLVKEGDKRRDSIARVLEAGKATVYLPQKAVKAITHVFTDNKSVTTEREKHRFEASYYPVQYIGDYLFEKELRQLEHNTSVASPLEHSRTEKSLLMREEALYLEMASEGSTEEHMAIVQSPYNSFRTAPLPPNIIQHFLYRSVALRGKSLEYGVNSHSKKLTFGKGGGERQNEIQHITEDIQINHLLAEQESRDTMSDMQLTAMKNALIKHMYFAQVRKKKTGLYKLLMVKISKDIISHLEKINTSVYTISTVKQKFTQIDQENGCGRKVENTDLSRGVLCIIEELVEGHFFTDAVTELAATQKYSIPTVQLLHSLLEHMLQGNMDTVFSAKFFHILYMLLQLDPPWKSPSMLRYYMEFFQCPVCMRGTWSLVEMLVRSCLYSKSFCHTVSVSEKISEQKVVHKTLLKFFFNLVKAEVQALTIRLCEGANSQLLQVMPQTVLLKTFWLRNETSVLFTKQTNILVDWVIHSHREKYKTNDAFKDEVALLLTGILGTVVDYWILSGFMMDRNVLHQVAADLANYIAISCDDLDFSTQELKMFVCSIPSLWLQMFVAEAVFKNLCLRRSRKGMNDLLSLHKVVCSYLPALGEVGMYETGKVQKVKRKKIGQWPCPESQRALLMLNGDKQNQAKLLPDLPELIFSKFPPLSKKLRIKAEVEGSHTKENRHPLDEAMHFYKSNIKVGETALHIACIRNKVERCFALLKLPLIYNSDYAGWTPLHEACNHGSTVCVREILQRCPEVDLLSQVDGVTPLHDALSNGHVEIGKLLLQHGGPLLLRQKDFYGKLPLDYVESLSVKQELLDIVHPEETVKDFHERVEKDFHSQQRELWLILFNKMLLNFCSVYNLTSPSLLPFKEVAHLSSLPLGAINGFKLKSSYLTDWLVDHYLRELQTFQKLPELIQEISENLKKSYGEQVYPLLATLETLAVATQLPA</sequence>
<feature type="repeat" description="ANK" evidence="9">
    <location>
        <begin position="843"/>
        <end position="875"/>
    </location>
</feature>
<dbReference type="GO" id="GO:0005737">
    <property type="term" value="C:cytoplasm"/>
    <property type="evidence" value="ECO:0007669"/>
    <property type="project" value="Ensembl"/>
</dbReference>
<dbReference type="Gene3D" id="1.25.40.20">
    <property type="entry name" value="Ankyrin repeat-containing domain"/>
    <property type="match status" value="1"/>
</dbReference>
<dbReference type="InterPro" id="IPR057595">
    <property type="entry name" value="TopB1_SLF1_BRCT"/>
</dbReference>
<evidence type="ECO:0000256" key="7">
    <source>
        <dbReference type="ARBA" id="ARBA00023212"/>
    </source>
</evidence>
<keyword evidence="3" id="KW-0963">Cytoplasm</keyword>
<dbReference type="GeneTree" id="ENSGT00940000158953"/>
<keyword evidence="4" id="KW-0677">Repeat</keyword>
<dbReference type="SMART" id="SM00292">
    <property type="entry name" value="BRCT"/>
    <property type="match status" value="1"/>
</dbReference>
<dbReference type="PANTHER" id="PTHR46677">
    <property type="entry name" value="SMC5-SMC6 COMPLEX LOCALIZATION FACTOR PROTEIN 1"/>
    <property type="match status" value="1"/>
</dbReference>
<dbReference type="Gene3D" id="3.40.50.10190">
    <property type="entry name" value="BRCT domain"/>
    <property type="match status" value="2"/>
</dbReference>
<evidence type="ECO:0000259" key="10">
    <source>
        <dbReference type="SMART" id="SM00292"/>
    </source>
</evidence>
<dbReference type="EMBL" id="AGCU01056067">
    <property type="status" value="NOT_ANNOTATED_CDS"/>
    <property type="molecule type" value="Genomic_DNA"/>
</dbReference>
<keyword evidence="7" id="KW-0206">Cytoskeleton</keyword>
<dbReference type="Ensembl" id="ENSPSIT00000013702.1">
    <property type="protein sequence ID" value="ENSPSIP00000013638.1"/>
    <property type="gene ID" value="ENSPSIG00000012061.1"/>
</dbReference>
<evidence type="ECO:0000313" key="12">
    <source>
        <dbReference type="Proteomes" id="UP000007267"/>
    </source>
</evidence>
<name>K7G028_PELSI</name>
<dbReference type="GO" id="GO:0042405">
    <property type="term" value="C:nuclear inclusion body"/>
    <property type="evidence" value="ECO:0007669"/>
    <property type="project" value="Ensembl"/>
</dbReference>
<dbReference type="GO" id="GO:0000786">
    <property type="term" value="C:nucleosome"/>
    <property type="evidence" value="ECO:0007669"/>
    <property type="project" value="Ensembl"/>
</dbReference>
<dbReference type="InterPro" id="IPR042479">
    <property type="entry name" value="Slf1"/>
</dbReference>
<evidence type="ECO:0000256" key="9">
    <source>
        <dbReference type="PROSITE-ProRule" id="PRU00023"/>
    </source>
</evidence>
<evidence type="ECO:0000256" key="4">
    <source>
        <dbReference type="ARBA" id="ARBA00022737"/>
    </source>
</evidence>
<feature type="domain" description="BRCT" evidence="10">
    <location>
        <begin position="3"/>
        <end position="80"/>
    </location>
</feature>
<reference evidence="12" key="2">
    <citation type="journal article" date="2013" name="Nat. Genet.">
        <title>The draft genomes of soft-shell turtle and green sea turtle yield insights into the development and evolution of the turtle-specific body plan.</title>
        <authorList>
            <person name="Wang Z."/>
            <person name="Pascual-Anaya J."/>
            <person name="Zadissa A."/>
            <person name="Li W."/>
            <person name="Niimura Y."/>
            <person name="Huang Z."/>
            <person name="Li C."/>
            <person name="White S."/>
            <person name="Xiong Z."/>
            <person name="Fang D."/>
            <person name="Wang B."/>
            <person name="Ming Y."/>
            <person name="Chen Y."/>
            <person name="Zheng Y."/>
            <person name="Kuraku S."/>
            <person name="Pignatelli M."/>
            <person name="Herrero J."/>
            <person name="Beal K."/>
            <person name="Nozawa M."/>
            <person name="Li Q."/>
            <person name="Wang J."/>
            <person name="Zhang H."/>
            <person name="Yu L."/>
            <person name="Shigenobu S."/>
            <person name="Wang J."/>
            <person name="Liu J."/>
            <person name="Flicek P."/>
            <person name="Searle S."/>
            <person name="Wang J."/>
            <person name="Kuratani S."/>
            <person name="Yin Y."/>
            <person name="Aken B."/>
            <person name="Zhang G."/>
            <person name="Irie N."/>
        </authorList>
    </citation>
    <scope>NUCLEOTIDE SEQUENCE [LARGE SCALE GENOMIC DNA]</scope>
    <source>
        <strain evidence="12">Daiwa-1</strain>
    </source>
</reference>
<dbReference type="HOGENOM" id="CLU_010529_0_0_1"/>
<evidence type="ECO:0000313" key="11">
    <source>
        <dbReference type="Ensembl" id="ENSPSIP00000013638.1"/>
    </source>
</evidence>
<accession>K7G028</accession>
<dbReference type="Pfam" id="PF23294">
    <property type="entry name" value="BRCT_TopB1_SLF1"/>
    <property type="match status" value="1"/>
</dbReference>
<organism evidence="11 12">
    <name type="scientific">Pelodiscus sinensis</name>
    <name type="common">Chinese softshell turtle</name>
    <name type="synonym">Trionyx sinensis</name>
    <dbReference type="NCBI Taxonomy" id="13735"/>
    <lineage>
        <taxon>Eukaryota</taxon>
        <taxon>Metazoa</taxon>
        <taxon>Chordata</taxon>
        <taxon>Craniata</taxon>
        <taxon>Vertebrata</taxon>
        <taxon>Euteleostomi</taxon>
        <taxon>Archelosauria</taxon>
        <taxon>Testudinata</taxon>
        <taxon>Testudines</taxon>
        <taxon>Cryptodira</taxon>
        <taxon>Trionychia</taxon>
        <taxon>Trionychidae</taxon>
        <taxon>Pelodiscus</taxon>
    </lineage>
</organism>
<dbReference type="EMBL" id="AGCU01056060">
    <property type="status" value="NOT_ANNOTATED_CDS"/>
    <property type="molecule type" value="Genomic_DNA"/>
</dbReference>
<evidence type="ECO:0000256" key="6">
    <source>
        <dbReference type="ARBA" id="ARBA00023204"/>
    </source>
</evidence>
<keyword evidence="6" id="KW-0234">DNA repair</keyword>
<evidence type="ECO:0000256" key="8">
    <source>
        <dbReference type="ARBA" id="ARBA00023242"/>
    </source>
</evidence>
<dbReference type="EMBL" id="AGCU01056068">
    <property type="status" value="NOT_ANNOTATED_CDS"/>
    <property type="molecule type" value="Genomic_DNA"/>
</dbReference>
<dbReference type="FunFam" id="3.40.50.10190:FF:000018">
    <property type="entry name" value="DNA topoisomerase 2-binding protein 1"/>
    <property type="match status" value="1"/>
</dbReference>
<evidence type="ECO:0000256" key="5">
    <source>
        <dbReference type="ARBA" id="ARBA00022763"/>
    </source>
</evidence>
<dbReference type="InterPro" id="IPR036420">
    <property type="entry name" value="BRCT_dom_sf"/>
</dbReference>
<dbReference type="InterPro" id="IPR036770">
    <property type="entry name" value="Ankyrin_rpt-contain_sf"/>
</dbReference>
<evidence type="ECO:0000256" key="1">
    <source>
        <dbReference type="ARBA" id="ARBA00004123"/>
    </source>
</evidence>
<dbReference type="GO" id="GO:0005813">
    <property type="term" value="C:centrosome"/>
    <property type="evidence" value="ECO:0007669"/>
    <property type="project" value="UniProtKB-SubCell"/>
</dbReference>
<dbReference type="EMBL" id="AGCU01056069">
    <property type="status" value="NOT_ANNOTATED_CDS"/>
    <property type="molecule type" value="Genomic_DNA"/>
</dbReference>
<dbReference type="PROSITE" id="PS50088">
    <property type="entry name" value="ANK_REPEAT"/>
    <property type="match status" value="2"/>
</dbReference>
<dbReference type="SUPFAM" id="SSF52113">
    <property type="entry name" value="BRCT domain"/>
    <property type="match status" value="1"/>
</dbReference>
<proteinExistence type="predicted"/>
<gene>
    <name evidence="11" type="primary">SLF1</name>
</gene>
<dbReference type="InterPro" id="IPR001357">
    <property type="entry name" value="BRCT_dom"/>
</dbReference>
<dbReference type="SUPFAM" id="SSF48403">
    <property type="entry name" value="Ankyrin repeat"/>
    <property type="match status" value="1"/>
</dbReference>
<dbReference type="EMBL" id="AGCU01056062">
    <property type="status" value="NOT_ANNOTATED_CDS"/>
    <property type="molecule type" value="Genomic_DNA"/>
</dbReference>
<keyword evidence="8" id="KW-0539">Nucleus</keyword>
<dbReference type="GO" id="GO:0044877">
    <property type="term" value="F:protein-containing complex binding"/>
    <property type="evidence" value="ECO:0007669"/>
    <property type="project" value="Ensembl"/>
</dbReference>
<dbReference type="InterPro" id="IPR002110">
    <property type="entry name" value="Ankyrin_rpt"/>
</dbReference>
<dbReference type="STRING" id="13735.ENSPSIP00000013638"/>
<dbReference type="EMBL" id="AGCU01056061">
    <property type="status" value="NOT_ANNOTATED_CDS"/>
    <property type="molecule type" value="Genomic_DNA"/>
</dbReference>
<dbReference type="eggNOG" id="KOG1929">
    <property type="taxonomic scope" value="Eukaryota"/>
</dbReference>
<keyword evidence="9" id="KW-0040">ANK repeat</keyword>
<dbReference type="Pfam" id="PF16770">
    <property type="entry name" value="RTT107_BRCT_5"/>
    <property type="match status" value="1"/>
</dbReference>
<dbReference type="EMBL" id="AGCU01056066">
    <property type="status" value="NOT_ANNOTATED_CDS"/>
    <property type="molecule type" value="Genomic_DNA"/>
</dbReference>
<reference evidence="11" key="4">
    <citation type="submission" date="2025-09" db="UniProtKB">
        <authorList>
            <consortium name="Ensembl"/>
        </authorList>
    </citation>
    <scope>IDENTIFICATION</scope>
</reference>
<protein>
    <submittedName>
        <fullName evidence="11">SMC5-SMC6 complex localization factor 1</fullName>
    </submittedName>
</protein>
<dbReference type="SMART" id="SM00248">
    <property type="entry name" value="ANK"/>
    <property type="match status" value="3"/>
</dbReference>
<dbReference type="Pfam" id="PF12796">
    <property type="entry name" value="Ank_2"/>
    <property type="match status" value="1"/>
</dbReference>
<dbReference type="EMBL" id="AGCU01056064">
    <property type="status" value="NOT_ANNOTATED_CDS"/>
    <property type="molecule type" value="Genomic_DNA"/>
</dbReference>
<dbReference type="EMBL" id="AGCU01056065">
    <property type="status" value="NOT_ANNOTATED_CDS"/>
    <property type="molecule type" value="Genomic_DNA"/>
</dbReference>
<dbReference type="PROSITE" id="PS50297">
    <property type="entry name" value="ANK_REP_REGION"/>
    <property type="match status" value="1"/>
</dbReference>
<keyword evidence="12" id="KW-1185">Reference proteome</keyword>
<dbReference type="eggNOG" id="KOG0504">
    <property type="taxonomic scope" value="Eukaryota"/>
</dbReference>
<dbReference type="GO" id="GO:0035861">
    <property type="term" value="C:site of double-strand break"/>
    <property type="evidence" value="ECO:0007669"/>
    <property type="project" value="Ensembl"/>
</dbReference>
<dbReference type="GO" id="GO:0006281">
    <property type="term" value="P:DNA repair"/>
    <property type="evidence" value="ECO:0007669"/>
    <property type="project" value="UniProtKB-KW"/>
</dbReference>
<dbReference type="OMA" id="YIGHYLF"/>
<dbReference type="GO" id="GO:0031625">
    <property type="term" value="F:ubiquitin protein ligase binding"/>
    <property type="evidence" value="ECO:0007669"/>
    <property type="project" value="Ensembl"/>
</dbReference>